<evidence type="ECO:0000256" key="2">
    <source>
        <dbReference type="ARBA" id="ARBA00022737"/>
    </source>
</evidence>
<reference evidence="5" key="1">
    <citation type="submission" date="2021-06" db="EMBL/GenBank/DDBJ databases">
        <authorList>
            <person name="Kallberg Y."/>
            <person name="Tangrot J."/>
            <person name="Rosling A."/>
        </authorList>
    </citation>
    <scope>NUCLEOTIDE SEQUENCE</scope>
    <source>
        <strain evidence="5">87-6 pot B 2015</strain>
    </source>
</reference>
<keyword evidence="3" id="KW-1133">Transmembrane helix</keyword>
<keyword evidence="1" id="KW-0880">Kelch repeat</keyword>
<gene>
    <name evidence="5" type="ORF">FMOSSE_LOCUS11824</name>
</gene>
<feature type="chain" id="PRO_5040315166" evidence="4">
    <location>
        <begin position="33"/>
        <end position="465"/>
    </location>
</feature>
<evidence type="ECO:0000256" key="4">
    <source>
        <dbReference type="SAM" id="SignalP"/>
    </source>
</evidence>
<dbReference type="Pfam" id="PF24681">
    <property type="entry name" value="Kelch_KLHDC2_KLHL20_DRC7"/>
    <property type="match status" value="1"/>
</dbReference>
<dbReference type="SUPFAM" id="SSF117281">
    <property type="entry name" value="Kelch motif"/>
    <property type="match status" value="2"/>
</dbReference>
<dbReference type="Proteomes" id="UP000789375">
    <property type="component" value="Unassembled WGS sequence"/>
</dbReference>
<dbReference type="Gene3D" id="2.120.10.80">
    <property type="entry name" value="Kelch-type beta propeller"/>
    <property type="match status" value="3"/>
</dbReference>
<evidence type="ECO:0000256" key="3">
    <source>
        <dbReference type="SAM" id="Phobius"/>
    </source>
</evidence>
<keyword evidence="2" id="KW-0677">Repeat</keyword>
<dbReference type="EMBL" id="CAJVPP010005000">
    <property type="protein sequence ID" value="CAG8658506.1"/>
    <property type="molecule type" value="Genomic_DNA"/>
</dbReference>
<keyword evidence="6" id="KW-1185">Reference proteome</keyword>
<accession>A0A9N9H757</accession>
<name>A0A9N9H757_FUNMO</name>
<protein>
    <submittedName>
        <fullName evidence="5">6442_t:CDS:1</fullName>
    </submittedName>
</protein>
<evidence type="ECO:0000313" key="6">
    <source>
        <dbReference type="Proteomes" id="UP000789375"/>
    </source>
</evidence>
<comment type="caution">
    <text evidence="5">The sequence shown here is derived from an EMBL/GenBank/DDBJ whole genome shotgun (WGS) entry which is preliminary data.</text>
</comment>
<evidence type="ECO:0000313" key="5">
    <source>
        <dbReference type="EMBL" id="CAG8658506.1"/>
    </source>
</evidence>
<dbReference type="AlphaFoldDB" id="A0A9N9H757"/>
<keyword evidence="3" id="KW-0472">Membrane</keyword>
<keyword evidence="3" id="KW-0812">Transmembrane</keyword>
<feature type="transmembrane region" description="Helical" evidence="3">
    <location>
        <begin position="411"/>
        <end position="436"/>
    </location>
</feature>
<sequence>MVSFKPFRNILVNFLNLVAASLVFVSIQSSHAITPRSGHDSVLLNNKLYVFGGKVGETSSAIDLAENSNELLILDTKIPFSTSSPAWTINTVGPRVAYHTLSIGGPQNELLVLYGGDYADRDDNPLFYYNTSDPYPEWIKANLSLGLQRIQHTAVTRLSDSMNYFFGGIPDILNPDDPAIVQLQDLFNLDTRKNIWNILSLDPKTPSGRYQHTATIFSDGKMYLTGGVTKNDKNLTDEMLADMNQIYVYDTMNARWDVQVAIGNMPLPRREHAAAGTRDGRLIIHGGVSRDYNTFYDDIAVLDISKLPYTWTVVEAKGTKPKARYSHTATMVGTNMLVLFGVTGYATVNGLGRAVADNYTYILDTRTFTWKDQYNPENLEFTDTAPSSNTHSNVGLPNNAISTNMMHKAPIALIVGLTLGSILFLSLIGGGLFWFYRKRKQDYSHKVYNTGTFNKEQMSNQVILT</sequence>
<dbReference type="InterPro" id="IPR015915">
    <property type="entry name" value="Kelch-typ_b-propeller"/>
</dbReference>
<dbReference type="PANTHER" id="PTHR46093">
    <property type="entry name" value="ACYL-COA-BINDING DOMAIN-CONTAINING PROTEIN 5"/>
    <property type="match status" value="1"/>
</dbReference>
<feature type="signal peptide" evidence="4">
    <location>
        <begin position="1"/>
        <end position="32"/>
    </location>
</feature>
<keyword evidence="4" id="KW-0732">Signal</keyword>
<evidence type="ECO:0000256" key="1">
    <source>
        <dbReference type="ARBA" id="ARBA00022441"/>
    </source>
</evidence>
<organism evidence="5 6">
    <name type="scientific">Funneliformis mosseae</name>
    <name type="common">Endomycorrhizal fungus</name>
    <name type="synonym">Glomus mosseae</name>
    <dbReference type="NCBI Taxonomy" id="27381"/>
    <lineage>
        <taxon>Eukaryota</taxon>
        <taxon>Fungi</taxon>
        <taxon>Fungi incertae sedis</taxon>
        <taxon>Mucoromycota</taxon>
        <taxon>Glomeromycotina</taxon>
        <taxon>Glomeromycetes</taxon>
        <taxon>Glomerales</taxon>
        <taxon>Glomeraceae</taxon>
        <taxon>Funneliformis</taxon>
    </lineage>
</organism>
<proteinExistence type="predicted"/>
<dbReference type="PANTHER" id="PTHR46093:SF18">
    <property type="entry name" value="FIBRONECTIN TYPE-III DOMAIN-CONTAINING PROTEIN"/>
    <property type="match status" value="1"/>
</dbReference>